<sequence length="261" mass="28935">MRRVKDTNHRRALDSAQATDLRKGLQMDLSAQTGTTRLSVPGIGLIEFRTRTHGVSGRGRLHEGVGPSGVLTIQAGQRNGADDPGTIEYRGSRKTTVCLGVGMDVLDSSPGRWQLRVREREFRFAIARMDLRRDAVLTVQTPPCGPSLRLDDIKLEMFVPEPGDLNGSFVFAPRAAARFRDHRLRLRVYDTQSGVELVRQVVKASLIQGDVTDCASFLTDPLFPGLRASLEVLAPRGERCVGRIDQLKGRYVKGDSLKWRS</sequence>
<evidence type="ECO:0008006" key="3">
    <source>
        <dbReference type="Google" id="ProtNLM"/>
    </source>
</evidence>
<reference evidence="1 2" key="1">
    <citation type="journal article" date="2020" name="Microorganisms">
        <title>Osmotic Adaptation and Compatible Solute Biosynthesis of Phototrophic Bacteria as Revealed from Genome Analyses.</title>
        <authorList>
            <person name="Imhoff J.F."/>
            <person name="Rahn T."/>
            <person name="Kunzel S."/>
            <person name="Keller A."/>
            <person name="Neulinger S.C."/>
        </authorList>
    </citation>
    <scope>NUCLEOTIDE SEQUENCE [LARGE SCALE GENOMIC DNA]</scope>
    <source>
        <strain evidence="1 2">DSM 9895</strain>
    </source>
</reference>
<comment type="caution">
    <text evidence="1">The sequence shown here is derived from an EMBL/GenBank/DDBJ whole genome shotgun (WGS) entry which is preliminary data.</text>
</comment>
<keyword evidence="2" id="KW-1185">Reference proteome</keyword>
<protein>
    <recommendedName>
        <fullName evidence="3">Urease accessory protein UreD</fullName>
    </recommendedName>
</protein>
<proteinExistence type="predicted"/>
<gene>
    <name evidence="1" type="ORF">CKO28_25315</name>
</gene>
<evidence type="ECO:0000313" key="1">
    <source>
        <dbReference type="EMBL" id="MBK1671324.1"/>
    </source>
</evidence>
<dbReference type="Proteomes" id="UP001296873">
    <property type="component" value="Unassembled WGS sequence"/>
</dbReference>
<accession>A0ABS1DM57</accession>
<evidence type="ECO:0000313" key="2">
    <source>
        <dbReference type="Proteomes" id="UP001296873"/>
    </source>
</evidence>
<organism evidence="1 2">
    <name type="scientific">Rhodovibrio sodomensis</name>
    <dbReference type="NCBI Taxonomy" id="1088"/>
    <lineage>
        <taxon>Bacteria</taxon>
        <taxon>Pseudomonadati</taxon>
        <taxon>Pseudomonadota</taxon>
        <taxon>Alphaproteobacteria</taxon>
        <taxon>Rhodospirillales</taxon>
        <taxon>Rhodovibrionaceae</taxon>
        <taxon>Rhodovibrio</taxon>
    </lineage>
</organism>
<name>A0ABS1DM57_9PROT</name>
<dbReference type="RefSeq" id="WP_200344066.1">
    <property type="nucleotide sequence ID" value="NZ_NRRL01000172.1"/>
</dbReference>
<dbReference type="EMBL" id="NRRL01000172">
    <property type="protein sequence ID" value="MBK1671324.1"/>
    <property type="molecule type" value="Genomic_DNA"/>
</dbReference>